<organism evidence="2 3">
    <name type="scientific">Paenibacillus glycinis</name>
    <dbReference type="NCBI Taxonomy" id="2697035"/>
    <lineage>
        <taxon>Bacteria</taxon>
        <taxon>Bacillati</taxon>
        <taxon>Bacillota</taxon>
        <taxon>Bacilli</taxon>
        <taxon>Bacillales</taxon>
        <taxon>Paenibacillaceae</taxon>
        <taxon>Paenibacillus</taxon>
    </lineage>
</organism>
<accession>A0ABW9XZ52</accession>
<gene>
    <name evidence="2" type="ORF">GT019_28295</name>
</gene>
<dbReference type="InterPro" id="IPR016181">
    <property type="entry name" value="Acyl_CoA_acyltransferase"/>
</dbReference>
<dbReference type="Pfam" id="PF00583">
    <property type="entry name" value="Acetyltransf_1"/>
    <property type="match status" value="1"/>
</dbReference>
<keyword evidence="3" id="KW-1185">Reference proteome</keyword>
<proteinExistence type="predicted"/>
<dbReference type="SUPFAM" id="SSF55729">
    <property type="entry name" value="Acyl-CoA N-acyltransferases (Nat)"/>
    <property type="match status" value="1"/>
</dbReference>
<evidence type="ECO:0000313" key="3">
    <source>
        <dbReference type="Proteomes" id="UP000665561"/>
    </source>
</evidence>
<dbReference type="PROSITE" id="PS51186">
    <property type="entry name" value="GNAT"/>
    <property type="match status" value="1"/>
</dbReference>
<dbReference type="InterPro" id="IPR000182">
    <property type="entry name" value="GNAT_dom"/>
</dbReference>
<dbReference type="Proteomes" id="UP000665561">
    <property type="component" value="Unassembled WGS sequence"/>
</dbReference>
<sequence length="161" mass="18106">MYLQYEAMKRADADEIARWKYEEPYSFYDNDASEEAIREMLDPDNPYYAVFDSEHALVGCFCAGNSAQVPNESYVYAEPYLDIGLGMRPELTGRGLGSEFFAFVLGSLALIHGEVPLRLTVAAFNRRAVRLYRKHGFDEAGSFPKGATEFIVLLNQKHAGS</sequence>
<evidence type="ECO:0000259" key="1">
    <source>
        <dbReference type="PROSITE" id="PS51186"/>
    </source>
</evidence>
<dbReference type="Gene3D" id="3.40.630.30">
    <property type="match status" value="1"/>
</dbReference>
<name>A0ABW9XZ52_9BACL</name>
<comment type="caution">
    <text evidence="2">The sequence shown here is derived from an EMBL/GenBank/DDBJ whole genome shotgun (WGS) entry which is preliminary data.</text>
</comment>
<protein>
    <submittedName>
        <fullName evidence="2">GNAT family N-acetyltransferase</fullName>
    </submittedName>
</protein>
<feature type="domain" description="N-acetyltransferase" evidence="1">
    <location>
        <begin position="3"/>
        <end position="155"/>
    </location>
</feature>
<evidence type="ECO:0000313" key="2">
    <source>
        <dbReference type="EMBL" id="NBD27786.1"/>
    </source>
</evidence>
<reference evidence="2 3" key="1">
    <citation type="submission" date="2020-01" db="EMBL/GenBank/DDBJ databases">
        <title>Paenibacillus soybeanensis sp. nov. isolated from the nodules of soybean (Glycine max(L.) Merr).</title>
        <authorList>
            <person name="Wang H."/>
        </authorList>
    </citation>
    <scope>NUCLEOTIDE SEQUENCE [LARGE SCALE GENOMIC DNA]</scope>
    <source>
        <strain evidence="2 3">T1</strain>
    </source>
</reference>
<dbReference type="EMBL" id="JAAAMV010000031">
    <property type="protein sequence ID" value="NBD27786.1"/>
    <property type="molecule type" value="Genomic_DNA"/>
</dbReference>